<reference evidence="2" key="1">
    <citation type="submission" date="2023-03" db="EMBL/GenBank/DDBJ databases">
        <title>Massive genome expansion in bonnet fungi (Mycena s.s.) driven by repeated elements and novel gene families across ecological guilds.</title>
        <authorList>
            <consortium name="Lawrence Berkeley National Laboratory"/>
            <person name="Harder C.B."/>
            <person name="Miyauchi S."/>
            <person name="Viragh M."/>
            <person name="Kuo A."/>
            <person name="Thoen E."/>
            <person name="Andreopoulos B."/>
            <person name="Lu D."/>
            <person name="Skrede I."/>
            <person name="Drula E."/>
            <person name="Henrissat B."/>
            <person name="Morin E."/>
            <person name="Kohler A."/>
            <person name="Barry K."/>
            <person name="LaButti K."/>
            <person name="Morin E."/>
            <person name="Salamov A."/>
            <person name="Lipzen A."/>
            <person name="Mereny Z."/>
            <person name="Hegedus B."/>
            <person name="Baldrian P."/>
            <person name="Stursova M."/>
            <person name="Weitz H."/>
            <person name="Taylor A."/>
            <person name="Grigoriev I.V."/>
            <person name="Nagy L.G."/>
            <person name="Martin F."/>
            <person name="Kauserud H."/>
        </authorList>
    </citation>
    <scope>NUCLEOTIDE SEQUENCE</scope>
    <source>
        <strain evidence="2">CBHHK173m</strain>
    </source>
</reference>
<feature type="compositionally biased region" description="Polar residues" evidence="1">
    <location>
        <begin position="107"/>
        <end position="126"/>
    </location>
</feature>
<comment type="caution">
    <text evidence="2">The sequence shown here is derived from an EMBL/GenBank/DDBJ whole genome shotgun (WGS) entry which is preliminary data.</text>
</comment>
<organism evidence="2 3">
    <name type="scientific">Mycena belliarum</name>
    <dbReference type="NCBI Taxonomy" id="1033014"/>
    <lineage>
        <taxon>Eukaryota</taxon>
        <taxon>Fungi</taxon>
        <taxon>Dikarya</taxon>
        <taxon>Basidiomycota</taxon>
        <taxon>Agaricomycotina</taxon>
        <taxon>Agaricomycetes</taxon>
        <taxon>Agaricomycetidae</taxon>
        <taxon>Agaricales</taxon>
        <taxon>Marasmiineae</taxon>
        <taxon>Mycenaceae</taxon>
        <taxon>Mycena</taxon>
    </lineage>
</organism>
<name>A0AAD6U248_9AGAR</name>
<feature type="region of interest" description="Disordered" evidence="1">
    <location>
        <begin position="186"/>
        <end position="219"/>
    </location>
</feature>
<evidence type="ECO:0000256" key="1">
    <source>
        <dbReference type="SAM" id="MobiDB-lite"/>
    </source>
</evidence>
<evidence type="ECO:0000313" key="3">
    <source>
        <dbReference type="Proteomes" id="UP001222325"/>
    </source>
</evidence>
<dbReference type="AlphaFoldDB" id="A0AAD6U248"/>
<feature type="compositionally biased region" description="Polar residues" evidence="1">
    <location>
        <begin position="22"/>
        <end position="35"/>
    </location>
</feature>
<evidence type="ECO:0000313" key="2">
    <source>
        <dbReference type="EMBL" id="KAJ7082174.1"/>
    </source>
</evidence>
<accession>A0AAD6U248</accession>
<dbReference type="EMBL" id="JARJCN010000046">
    <property type="protein sequence ID" value="KAJ7082174.1"/>
    <property type="molecule type" value="Genomic_DNA"/>
</dbReference>
<protein>
    <submittedName>
        <fullName evidence="2">Uncharacterized protein</fullName>
    </submittedName>
</protein>
<feature type="region of interest" description="Disordered" evidence="1">
    <location>
        <begin position="1"/>
        <end position="144"/>
    </location>
</feature>
<feature type="compositionally biased region" description="Polar residues" evidence="1">
    <location>
        <begin position="186"/>
        <end position="202"/>
    </location>
</feature>
<gene>
    <name evidence="2" type="ORF">B0H15DRAFT_952559</name>
</gene>
<feature type="non-terminal residue" evidence="2">
    <location>
        <position position="295"/>
    </location>
</feature>
<proteinExistence type="predicted"/>
<dbReference type="Proteomes" id="UP001222325">
    <property type="component" value="Unassembled WGS sequence"/>
</dbReference>
<sequence>MPSEIDPRHQLRSASKMKETAESSASLPVKTTVQGKDTGEELPVQGETPVPSAPTTHSKGKAKEDGLPAQGEAPAPGKNYPDDPIYAKDYPPHLIQFTRVPTEAPSWRSSAGSPPPLQSVTPTTESEASDVHSASPEETETLSFEELVERYKVLANAMARGAQRQRGSQESPLNESHVDVASATPSFSSLVNPAPSQNSAPRSSGSSTTTDKKKRGLLESESISQALRAGREPARIFISYGRNVEVYDEGLAESVTRYHPLYNPLEDDDPLLEFGAVDGMMSGKTSEQTMQLRDV</sequence>
<keyword evidence="3" id="KW-1185">Reference proteome</keyword>